<comment type="catalytic activity">
    <reaction evidence="5">
        <text>biotin + L-lysyl-[protein] + ATP = N(6)-biotinyl-L-lysyl-[protein] + AMP + diphosphate + H(+)</text>
        <dbReference type="Rhea" id="RHEA:11756"/>
        <dbReference type="Rhea" id="RHEA-COMP:9752"/>
        <dbReference type="Rhea" id="RHEA-COMP:10505"/>
        <dbReference type="ChEBI" id="CHEBI:15378"/>
        <dbReference type="ChEBI" id="CHEBI:29969"/>
        <dbReference type="ChEBI" id="CHEBI:30616"/>
        <dbReference type="ChEBI" id="CHEBI:33019"/>
        <dbReference type="ChEBI" id="CHEBI:57586"/>
        <dbReference type="ChEBI" id="CHEBI:83144"/>
        <dbReference type="ChEBI" id="CHEBI:456215"/>
        <dbReference type="EC" id="6.3.4.15"/>
    </reaction>
</comment>
<keyword evidence="4 5" id="KW-0092">Biotin</keyword>
<dbReference type="InterPro" id="IPR013196">
    <property type="entry name" value="HTH_11"/>
</dbReference>
<dbReference type="SUPFAM" id="SSF46785">
    <property type="entry name" value="Winged helix' DNA-binding domain"/>
    <property type="match status" value="1"/>
</dbReference>
<name>A0ABW5PCK7_9BACL</name>
<feature type="DNA-binding region" description="H-T-H motif" evidence="5">
    <location>
        <begin position="19"/>
        <end position="38"/>
    </location>
</feature>
<evidence type="ECO:0000256" key="5">
    <source>
        <dbReference type="HAMAP-Rule" id="MF_00978"/>
    </source>
</evidence>
<organism evidence="7 8">
    <name type="scientific">Paenibacillus gansuensis</name>
    <dbReference type="NCBI Taxonomy" id="306542"/>
    <lineage>
        <taxon>Bacteria</taxon>
        <taxon>Bacillati</taxon>
        <taxon>Bacillota</taxon>
        <taxon>Bacilli</taxon>
        <taxon>Bacillales</taxon>
        <taxon>Paenibacillaceae</taxon>
        <taxon>Paenibacillus</taxon>
    </lineage>
</organism>
<dbReference type="Gene3D" id="2.30.30.100">
    <property type="match status" value="1"/>
</dbReference>
<dbReference type="PANTHER" id="PTHR12835:SF5">
    <property type="entry name" value="BIOTIN--PROTEIN LIGASE"/>
    <property type="match status" value="1"/>
</dbReference>
<dbReference type="EC" id="6.3.4.15" evidence="5"/>
<keyword evidence="5" id="KW-0678">Repressor</keyword>
<keyword evidence="5" id="KW-0238">DNA-binding</keyword>
<dbReference type="PROSITE" id="PS51733">
    <property type="entry name" value="BPL_LPL_CATALYTIC"/>
    <property type="match status" value="1"/>
</dbReference>
<dbReference type="EMBL" id="JBHUME010000005">
    <property type="protein sequence ID" value="MFD2612052.1"/>
    <property type="molecule type" value="Genomic_DNA"/>
</dbReference>
<comment type="caution">
    <text evidence="5">Lacks conserved residue(s) required for the propagation of feature annotation.</text>
</comment>
<feature type="binding site" evidence="5">
    <location>
        <position position="114"/>
    </location>
    <ligand>
        <name>biotin</name>
        <dbReference type="ChEBI" id="CHEBI:57586"/>
    </ligand>
</feature>
<evidence type="ECO:0000313" key="7">
    <source>
        <dbReference type="EMBL" id="MFD2612052.1"/>
    </source>
</evidence>
<dbReference type="InterPro" id="IPR003142">
    <property type="entry name" value="BPL_C"/>
</dbReference>
<dbReference type="PANTHER" id="PTHR12835">
    <property type="entry name" value="BIOTIN PROTEIN LIGASE"/>
    <property type="match status" value="1"/>
</dbReference>
<dbReference type="InterPro" id="IPR004408">
    <property type="entry name" value="Biotin_CoA_COase_ligase"/>
</dbReference>
<keyword evidence="3 5" id="KW-0067">ATP-binding</keyword>
<evidence type="ECO:0000256" key="4">
    <source>
        <dbReference type="ARBA" id="ARBA00023267"/>
    </source>
</evidence>
<gene>
    <name evidence="5" type="primary">birA</name>
    <name evidence="7" type="ORF">ACFSUF_06380</name>
</gene>
<keyword evidence="5" id="KW-0805">Transcription regulation</keyword>
<sequence>MSEPILDVFRERPDEFVSGEYISEKLQCSRTAVWKQIRKLKAQGYEFEAVPRLGYRLKQAADRIQAEMLQRDLTTRTIGRTIRMLDTVDSTQRVAREWVAAGAEEGSVVLAEGQTAGRGRMERKWHSPQGKGIWMSLILKPTVPIHFLPQLTLLTAVALCRAVKQTIPVECGIKWPNDLLIGGRKTAGILLESSAEDERLRYVIAGIGVSVNLTEEDYPPELREIATSLRIAAGHAVDRTELLQTFFKQFEDLYDLYLQQGFGPIRTLWEASSITIGRKVSVRSASGDITGLALGIDEHGALLLQLDDGNIKPVYSGDVEARA</sequence>
<dbReference type="Pfam" id="PF08279">
    <property type="entry name" value="HTH_11"/>
    <property type="match status" value="1"/>
</dbReference>
<accession>A0ABW5PCK7</accession>
<dbReference type="InterPro" id="IPR045864">
    <property type="entry name" value="aa-tRNA-synth_II/BPL/LPL"/>
</dbReference>
<dbReference type="SUPFAM" id="SSF50037">
    <property type="entry name" value="C-terminal domain of transcriptional repressors"/>
    <property type="match status" value="1"/>
</dbReference>
<comment type="similarity">
    <text evidence="5">Belongs to the biotin--protein ligase family.</text>
</comment>
<evidence type="ECO:0000256" key="1">
    <source>
        <dbReference type="ARBA" id="ARBA00022598"/>
    </source>
</evidence>
<dbReference type="InterPro" id="IPR004143">
    <property type="entry name" value="BPL_LPL_catalytic"/>
</dbReference>
<dbReference type="InterPro" id="IPR036390">
    <property type="entry name" value="WH_DNA-bd_sf"/>
</dbReference>
<dbReference type="Pfam" id="PF03099">
    <property type="entry name" value="BPL_LplA_LipB"/>
    <property type="match status" value="1"/>
</dbReference>
<feature type="domain" description="BPL/LPL catalytic" evidence="6">
    <location>
        <begin position="61"/>
        <end position="258"/>
    </location>
</feature>
<comment type="caution">
    <text evidence="7">The sequence shown here is derived from an EMBL/GenBank/DDBJ whole genome shotgun (WGS) entry which is preliminary data.</text>
</comment>
<dbReference type="Proteomes" id="UP001597541">
    <property type="component" value="Unassembled WGS sequence"/>
</dbReference>
<evidence type="ECO:0000259" key="6">
    <source>
        <dbReference type="PROSITE" id="PS51733"/>
    </source>
</evidence>
<feature type="binding site" evidence="5">
    <location>
        <begin position="118"/>
        <end position="120"/>
    </location>
    <ligand>
        <name>biotin</name>
        <dbReference type="ChEBI" id="CHEBI:57586"/>
    </ligand>
</feature>
<dbReference type="InterPro" id="IPR036388">
    <property type="entry name" value="WH-like_DNA-bd_sf"/>
</dbReference>
<evidence type="ECO:0000256" key="3">
    <source>
        <dbReference type="ARBA" id="ARBA00022840"/>
    </source>
</evidence>
<keyword evidence="1 5" id="KW-0436">Ligase</keyword>
<dbReference type="HAMAP" id="MF_00978">
    <property type="entry name" value="Bifunct_BirA"/>
    <property type="match status" value="1"/>
</dbReference>
<dbReference type="RefSeq" id="WP_377601249.1">
    <property type="nucleotide sequence ID" value="NZ_JBHUME010000005.1"/>
</dbReference>
<dbReference type="Gene3D" id="3.30.930.10">
    <property type="entry name" value="Bira Bifunctional Protein, Domain 2"/>
    <property type="match status" value="1"/>
</dbReference>
<dbReference type="Gene3D" id="1.10.10.10">
    <property type="entry name" value="Winged helix-like DNA-binding domain superfamily/Winged helix DNA-binding domain"/>
    <property type="match status" value="1"/>
</dbReference>
<keyword evidence="5" id="KW-0804">Transcription</keyword>
<proteinExistence type="inferred from homology"/>
<dbReference type="Pfam" id="PF02237">
    <property type="entry name" value="BPL_C"/>
    <property type="match status" value="1"/>
</dbReference>
<dbReference type="NCBIfam" id="TIGR00121">
    <property type="entry name" value="birA_ligase"/>
    <property type="match status" value="1"/>
</dbReference>
<dbReference type="InterPro" id="IPR030855">
    <property type="entry name" value="Bifunct_BirA"/>
</dbReference>
<evidence type="ECO:0000256" key="2">
    <source>
        <dbReference type="ARBA" id="ARBA00022741"/>
    </source>
</evidence>
<keyword evidence="8" id="KW-1185">Reference proteome</keyword>
<comment type="function">
    <text evidence="5">Acts both as a biotin--[acetyl-CoA-carboxylase] ligase and a repressor.</text>
</comment>
<dbReference type="InterPro" id="IPR008988">
    <property type="entry name" value="Transcriptional_repressor_C"/>
</dbReference>
<dbReference type="GO" id="GO:0004077">
    <property type="term" value="F:biotin--[biotin carboxyl-carrier protein] ligase activity"/>
    <property type="evidence" value="ECO:0007669"/>
    <property type="project" value="UniProtKB-EC"/>
</dbReference>
<evidence type="ECO:0000313" key="8">
    <source>
        <dbReference type="Proteomes" id="UP001597541"/>
    </source>
</evidence>
<dbReference type="SUPFAM" id="SSF55681">
    <property type="entry name" value="Class II aaRS and biotin synthetases"/>
    <property type="match status" value="1"/>
</dbReference>
<reference evidence="8" key="1">
    <citation type="journal article" date="2019" name="Int. J. Syst. Evol. Microbiol.">
        <title>The Global Catalogue of Microorganisms (GCM) 10K type strain sequencing project: providing services to taxonomists for standard genome sequencing and annotation.</title>
        <authorList>
            <consortium name="The Broad Institute Genomics Platform"/>
            <consortium name="The Broad Institute Genome Sequencing Center for Infectious Disease"/>
            <person name="Wu L."/>
            <person name="Ma J."/>
        </authorList>
    </citation>
    <scope>NUCLEOTIDE SEQUENCE [LARGE SCALE GENOMIC DNA]</scope>
    <source>
        <strain evidence="8">KCTC 3950</strain>
    </source>
</reference>
<dbReference type="CDD" id="cd16442">
    <property type="entry name" value="BPL"/>
    <property type="match status" value="1"/>
</dbReference>
<protein>
    <recommendedName>
        <fullName evidence="5">Bifunctional ligase/repressor BirA</fullName>
    </recommendedName>
    <alternativeName>
        <fullName evidence="5">Biotin--[acetyl-CoA-carboxylase] ligase</fullName>
        <ecNumber evidence="5">6.3.4.15</ecNumber>
    </alternativeName>
    <alternativeName>
        <fullName evidence="5">Biotin--protein ligase</fullName>
    </alternativeName>
    <alternativeName>
        <fullName evidence="5">Biotin-[acetyl-CoA carboxylase] synthetase</fullName>
    </alternativeName>
</protein>
<keyword evidence="2 5" id="KW-0547">Nucleotide-binding</keyword>
<feature type="binding site" evidence="5">
    <location>
        <position position="185"/>
    </location>
    <ligand>
        <name>biotin</name>
        <dbReference type="ChEBI" id="CHEBI:57586"/>
    </ligand>
</feature>